<dbReference type="PANTHER" id="PTHR46566:SF2">
    <property type="entry name" value="ATP-DEPENDENT 6-PHOSPHOFRUCTOKINASE ISOZYME 2"/>
    <property type="match status" value="1"/>
</dbReference>
<keyword evidence="4 8" id="KW-0418">Kinase</keyword>
<accession>A0A402A4C9</accession>
<dbReference type="GO" id="GO:0005524">
    <property type="term" value="F:ATP binding"/>
    <property type="evidence" value="ECO:0007669"/>
    <property type="project" value="UniProtKB-KW"/>
</dbReference>
<proteinExistence type="inferred from homology"/>
<keyword evidence="9" id="KW-1185">Reference proteome</keyword>
<dbReference type="PIRSF" id="PIRSF000535">
    <property type="entry name" value="1PFK/6PFK/LacC"/>
    <property type="match status" value="1"/>
</dbReference>
<dbReference type="CDD" id="cd01164">
    <property type="entry name" value="FruK_PfkB_like"/>
    <property type="match status" value="1"/>
</dbReference>
<dbReference type="SUPFAM" id="SSF53613">
    <property type="entry name" value="Ribokinase-like"/>
    <property type="match status" value="1"/>
</dbReference>
<evidence type="ECO:0000256" key="3">
    <source>
        <dbReference type="ARBA" id="ARBA00022741"/>
    </source>
</evidence>
<reference evidence="9" key="1">
    <citation type="submission" date="2018-12" db="EMBL/GenBank/DDBJ databases">
        <title>Tengunoibacter tsumagoiensis gen. nov., sp. nov., Dictyobacter kobayashii sp. nov., D. alpinus sp. nov., and D. joshuensis sp. nov. and description of Dictyobacteraceae fam. nov. within the order Ktedonobacterales isolated from Tengu-no-mugimeshi.</title>
        <authorList>
            <person name="Wang C.M."/>
            <person name="Zheng Y."/>
            <person name="Sakai Y."/>
            <person name="Toyoda A."/>
            <person name="Minakuchi Y."/>
            <person name="Abe K."/>
            <person name="Yokota A."/>
            <person name="Yabe S."/>
        </authorList>
    </citation>
    <scope>NUCLEOTIDE SEQUENCE [LARGE SCALE GENOMIC DNA]</scope>
    <source>
        <strain evidence="9">Uno3</strain>
    </source>
</reference>
<evidence type="ECO:0000256" key="1">
    <source>
        <dbReference type="ARBA" id="ARBA00010688"/>
    </source>
</evidence>
<dbReference type="Gene3D" id="3.40.1190.20">
    <property type="match status" value="1"/>
</dbReference>
<evidence type="ECO:0000256" key="2">
    <source>
        <dbReference type="ARBA" id="ARBA00022679"/>
    </source>
</evidence>
<dbReference type="GO" id="GO:0016052">
    <property type="term" value="P:carbohydrate catabolic process"/>
    <property type="evidence" value="ECO:0007669"/>
    <property type="project" value="UniProtKB-ARBA"/>
</dbReference>
<sequence length="329" mass="34887">MGSILTITLNAAIDATIILPDQLTPGEIHRATELLKLPGGKGINVARVLQTLGLPVCVSGFIGGAAATFIKAKLQQAHLCDRFFSIQGQTRTCYALFEPMSGRTTEIYEPGAEILPHEAEGFLASFSDLLQGCDLVIFSGSLPRGLPSDYYAQLMKIAHMQHIPTILDTSGAALTFGLAEQPLLIKPNHREAAGILGYPLQSQDERVAAGQLLQKQGAQLVALTCGEEGAILVSAQGSWLARLPAIPAISSVGSGDAFLAGFSARLWEALQEERISSLAVASRQAELLQTAFVFAVACGSANTLSLGAGRLQREDIDELVQQVRLVQIG</sequence>
<keyword evidence="2 6" id="KW-0808">Transferase</keyword>
<gene>
    <name evidence="8" type="ORF">KTT_37140</name>
</gene>
<dbReference type="InterPro" id="IPR011611">
    <property type="entry name" value="PfkB_dom"/>
</dbReference>
<evidence type="ECO:0000256" key="4">
    <source>
        <dbReference type="ARBA" id="ARBA00022777"/>
    </source>
</evidence>
<keyword evidence="5" id="KW-0067">ATP-binding</keyword>
<dbReference type="InterPro" id="IPR029056">
    <property type="entry name" value="Ribokinase-like"/>
</dbReference>
<dbReference type="PROSITE" id="PS00584">
    <property type="entry name" value="PFKB_KINASES_2"/>
    <property type="match status" value="1"/>
</dbReference>
<dbReference type="Pfam" id="PF00294">
    <property type="entry name" value="PfkB"/>
    <property type="match status" value="1"/>
</dbReference>
<dbReference type="FunFam" id="3.40.1190.20:FF:000001">
    <property type="entry name" value="Phosphofructokinase"/>
    <property type="match status" value="1"/>
</dbReference>
<dbReference type="OrthoDB" id="9801219at2"/>
<evidence type="ECO:0000313" key="8">
    <source>
        <dbReference type="EMBL" id="GCE13855.1"/>
    </source>
</evidence>
<dbReference type="InterPro" id="IPR002173">
    <property type="entry name" value="Carboh/pur_kinase_PfkB_CS"/>
</dbReference>
<name>A0A402A4C9_9CHLR</name>
<feature type="domain" description="Carbohydrate kinase PfkB" evidence="7">
    <location>
        <begin position="9"/>
        <end position="309"/>
    </location>
</feature>
<comment type="similarity">
    <text evidence="1">Belongs to the carbohydrate kinase PfkB family.</text>
</comment>
<evidence type="ECO:0000259" key="7">
    <source>
        <dbReference type="Pfam" id="PF00294"/>
    </source>
</evidence>
<dbReference type="GO" id="GO:0005829">
    <property type="term" value="C:cytosol"/>
    <property type="evidence" value="ECO:0007669"/>
    <property type="project" value="TreeGrafter"/>
</dbReference>
<evidence type="ECO:0000313" key="9">
    <source>
        <dbReference type="Proteomes" id="UP000287352"/>
    </source>
</evidence>
<dbReference type="GO" id="GO:0044281">
    <property type="term" value="P:small molecule metabolic process"/>
    <property type="evidence" value="ECO:0007669"/>
    <property type="project" value="UniProtKB-ARBA"/>
</dbReference>
<dbReference type="NCBIfam" id="TIGR03168">
    <property type="entry name" value="1-PFK"/>
    <property type="match status" value="1"/>
</dbReference>
<dbReference type="AlphaFoldDB" id="A0A402A4C9"/>
<dbReference type="EMBL" id="BIFR01000001">
    <property type="protein sequence ID" value="GCE13855.1"/>
    <property type="molecule type" value="Genomic_DNA"/>
</dbReference>
<evidence type="ECO:0000256" key="6">
    <source>
        <dbReference type="PIRNR" id="PIRNR000535"/>
    </source>
</evidence>
<evidence type="ECO:0000256" key="5">
    <source>
        <dbReference type="ARBA" id="ARBA00022840"/>
    </source>
</evidence>
<dbReference type="PROSITE" id="PS00583">
    <property type="entry name" value="PFKB_KINASES_1"/>
    <property type="match status" value="1"/>
</dbReference>
<keyword evidence="3" id="KW-0547">Nucleotide-binding</keyword>
<comment type="caution">
    <text evidence="8">The sequence shown here is derived from an EMBL/GenBank/DDBJ whole genome shotgun (WGS) entry which is preliminary data.</text>
</comment>
<protein>
    <submittedName>
        <fullName evidence="8">Tagatose-6-phosphate kinase</fullName>
    </submittedName>
</protein>
<organism evidence="8 9">
    <name type="scientific">Tengunoibacter tsumagoiensis</name>
    <dbReference type="NCBI Taxonomy" id="2014871"/>
    <lineage>
        <taxon>Bacteria</taxon>
        <taxon>Bacillati</taxon>
        <taxon>Chloroflexota</taxon>
        <taxon>Ktedonobacteria</taxon>
        <taxon>Ktedonobacterales</taxon>
        <taxon>Dictyobacteraceae</taxon>
        <taxon>Tengunoibacter</taxon>
    </lineage>
</organism>
<dbReference type="PANTHER" id="PTHR46566">
    <property type="entry name" value="1-PHOSPHOFRUCTOKINASE-RELATED"/>
    <property type="match status" value="1"/>
</dbReference>
<dbReference type="RefSeq" id="WP_126581348.1">
    <property type="nucleotide sequence ID" value="NZ_BIFR01000001.1"/>
</dbReference>
<dbReference type="GO" id="GO:0008443">
    <property type="term" value="F:phosphofructokinase activity"/>
    <property type="evidence" value="ECO:0007669"/>
    <property type="project" value="UniProtKB-ARBA"/>
</dbReference>
<dbReference type="Proteomes" id="UP000287352">
    <property type="component" value="Unassembled WGS sequence"/>
</dbReference>
<dbReference type="InterPro" id="IPR017583">
    <property type="entry name" value="Tagatose/fructose_Pkinase"/>
</dbReference>